<name>A0AAN4P7N2_STRAP</name>
<gene>
    <name evidence="1" type="ORF">ANG6_0427</name>
</gene>
<protein>
    <submittedName>
        <fullName evidence="1">Uncharacterized protein</fullName>
    </submittedName>
</protein>
<comment type="caution">
    <text evidence="1">The sequence shown here is derived from an EMBL/GenBank/DDBJ whole genome shotgun (WGS) entry which is preliminary data.</text>
</comment>
<evidence type="ECO:0000313" key="2">
    <source>
        <dbReference type="Proteomes" id="UP000016981"/>
    </source>
</evidence>
<reference evidence="2" key="1">
    <citation type="submission" date="2013-09" db="EMBL/GenBank/DDBJ databases">
        <title>Genome Sequences of seven clinical isolates and type strains of anginosus group streptococci.</title>
        <authorList>
            <person name="Maruyama F."/>
            <person name="Sakurai A."/>
            <person name="Ogura Y."/>
            <person name="Homma H."/>
            <person name="Takahashi N."/>
            <person name="Ohtsubo Y."/>
            <person name="Hoshino T."/>
            <person name="Okahashi N."/>
            <person name="Nakagawa I."/>
            <person name="Kimura S."/>
            <person name="Fujiwara T."/>
            <person name="Hayashi T."/>
            <person name="Shintani S."/>
        </authorList>
    </citation>
    <scope>NUCLEOTIDE SEQUENCE [LARGE SCALE GENOMIC DNA]</scope>
    <source>
        <strain evidence="2">T5</strain>
    </source>
</reference>
<evidence type="ECO:0000313" key="1">
    <source>
        <dbReference type="EMBL" id="GAD45932.1"/>
    </source>
</evidence>
<dbReference type="EMBL" id="BASY01000003">
    <property type="protein sequence ID" value="GAD45932.1"/>
    <property type="molecule type" value="Genomic_DNA"/>
</dbReference>
<organism evidence="1 2">
    <name type="scientific">Streptococcus anginosus T5</name>
    <dbReference type="NCBI Taxonomy" id="1163302"/>
    <lineage>
        <taxon>Bacteria</taxon>
        <taxon>Bacillati</taxon>
        <taxon>Bacillota</taxon>
        <taxon>Bacilli</taxon>
        <taxon>Lactobacillales</taxon>
        <taxon>Streptococcaceae</taxon>
        <taxon>Streptococcus</taxon>
        <taxon>Streptococcus anginosus group</taxon>
    </lineage>
</organism>
<dbReference type="AlphaFoldDB" id="A0AAN4P7N2"/>
<dbReference type="Proteomes" id="UP000016981">
    <property type="component" value="Unassembled WGS sequence"/>
</dbReference>
<proteinExistence type="predicted"/>
<sequence length="57" mass="7204">MPNRKKIVDIAIYTKNGFRKNHRYRRQQKKRKERYQCFLCNFNETHLPKGNHFFIKY</sequence>
<accession>A0AAN4P7N2</accession>